<keyword evidence="3" id="KW-0813">Transport</keyword>
<evidence type="ECO:0000256" key="5">
    <source>
        <dbReference type="ARBA" id="ARBA00022764"/>
    </source>
</evidence>
<feature type="signal peptide" evidence="6">
    <location>
        <begin position="1"/>
        <end position="19"/>
    </location>
</feature>
<evidence type="ECO:0000256" key="6">
    <source>
        <dbReference type="SAM" id="SignalP"/>
    </source>
</evidence>
<dbReference type="InterPro" id="IPR005669">
    <property type="entry name" value="Thiosulph/SO4-bd"/>
</dbReference>
<keyword evidence="8" id="KW-1185">Reference proteome</keyword>
<comment type="similarity">
    <text evidence="2">Belongs to the prokaryotic sulfate-binding protein family.</text>
</comment>
<evidence type="ECO:0000256" key="1">
    <source>
        <dbReference type="ARBA" id="ARBA00004418"/>
    </source>
</evidence>
<reference evidence="7 8" key="1">
    <citation type="submission" date="2017-05" db="EMBL/GenBank/DDBJ databases">
        <authorList>
            <person name="Varghese N."/>
            <person name="Submissions S."/>
        </authorList>
    </citation>
    <scope>NUCLEOTIDE SEQUENCE [LARGE SCALE GENOMIC DNA]</scope>
    <source>
        <strain evidence="7 8">DSM 100094</strain>
    </source>
</reference>
<evidence type="ECO:0000256" key="2">
    <source>
        <dbReference type="ARBA" id="ARBA00006099"/>
    </source>
</evidence>
<organism evidence="7 8">
    <name type="scientific">Paracoccus laeviglucosivorans</name>
    <dbReference type="NCBI Taxonomy" id="1197861"/>
    <lineage>
        <taxon>Bacteria</taxon>
        <taxon>Pseudomonadati</taxon>
        <taxon>Pseudomonadota</taxon>
        <taxon>Alphaproteobacteria</taxon>
        <taxon>Rhodobacterales</taxon>
        <taxon>Paracoccaceae</taxon>
        <taxon>Paracoccus</taxon>
    </lineage>
</organism>
<evidence type="ECO:0000313" key="7">
    <source>
        <dbReference type="EMBL" id="SMO97155.1"/>
    </source>
</evidence>
<dbReference type="GO" id="GO:0140104">
    <property type="term" value="F:molecular carrier activity"/>
    <property type="evidence" value="ECO:0007669"/>
    <property type="project" value="InterPro"/>
</dbReference>
<comment type="subcellular location">
    <subcellularLocation>
        <location evidence="1">Periplasm</location>
    </subcellularLocation>
</comment>
<dbReference type="SUPFAM" id="SSF53850">
    <property type="entry name" value="Periplasmic binding protein-like II"/>
    <property type="match status" value="1"/>
</dbReference>
<accession>A0A521FLV2</accession>
<dbReference type="PANTHER" id="PTHR30368:SF2">
    <property type="entry name" value="SULFATE-BINDING PROTEIN"/>
    <property type="match status" value="1"/>
</dbReference>
<dbReference type="OrthoDB" id="9802127at2"/>
<name>A0A521FLV2_9RHOB</name>
<dbReference type="EMBL" id="FXTK01000027">
    <property type="protein sequence ID" value="SMO97155.1"/>
    <property type="molecule type" value="Genomic_DNA"/>
</dbReference>
<dbReference type="RefSeq" id="WP_142664748.1">
    <property type="nucleotide sequence ID" value="NZ_FXTK01000027.1"/>
</dbReference>
<evidence type="ECO:0000256" key="4">
    <source>
        <dbReference type="ARBA" id="ARBA00022729"/>
    </source>
</evidence>
<dbReference type="Gene3D" id="3.40.190.10">
    <property type="entry name" value="Periplasmic binding protein-like II"/>
    <property type="match status" value="2"/>
</dbReference>
<sequence length="265" mass="28681">MRISGFILFAVLTAQAAHAQESALYDPSIKQDAKDGVVRLYGAGGPHTALQKVANVWQQETGNKVEITAGPETKWSKKAQADADIIWGTAEQSMTAFLETYKTLSSDQVMPIYLRPAIVAVKTGNPKGIKDFDDLLADGVKIVVTEGSGVANTSGTGVWEDIAGRTGSLEDVTAFRKNIVAYEHGSGASFKAFKDMDADAWITWPNWSATNPDVLETVELSQDRVIWRDLSVALAPTADPEAQAFLDYLLTDKAKALMASEGWVR</sequence>
<gene>
    <name evidence="7" type="ORF">SAMN06265221_1272</name>
</gene>
<evidence type="ECO:0000313" key="8">
    <source>
        <dbReference type="Proteomes" id="UP000319014"/>
    </source>
</evidence>
<dbReference type="Pfam" id="PF13531">
    <property type="entry name" value="SBP_bac_11"/>
    <property type="match status" value="1"/>
</dbReference>
<feature type="chain" id="PRO_5021863581" evidence="6">
    <location>
        <begin position="20"/>
        <end position="265"/>
    </location>
</feature>
<dbReference type="GO" id="GO:0042597">
    <property type="term" value="C:periplasmic space"/>
    <property type="evidence" value="ECO:0007669"/>
    <property type="project" value="UniProtKB-SubCell"/>
</dbReference>
<keyword evidence="5" id="KW-0574">Periplasm</keyword>
<dbReference type="PANTHER" id="PTHR30368">
    <property type="entry name" value="SULFATE-BINDING PROTEIN"/>
    <property type="match status" value="1"/>
</dbReference>
<evidence type="ECO:0000256" key="3">
    <source>
        <dbReference type="ARBA" id="ARBA00022448"/>
    </source>
</evidence>
<keyword evidence="4 6" id="KW-0732">Signal</keyword>
<dbReference type="CDD" id="cd13519">
    <property type="entry name" value="PBP2_PEB3_AcfC"/>
    <property type="match status" value="1"/>
</dbReference>
<proteinExistence type="inferred from homology"/>
<dbReference type="AlphaFoldDB" id="A0A521FLV2"/>
<dbReference type="GO" id="GO:1902358">
    <property type="term" value="P:sulfate transmembrane transport"/>
    <property type="evidence" value="ECO:0007669"/>
    <property type="project" value="InterPro"/>
</dbReference>
<protein>
    <submittedName>
        <fullName evidence="7">Accessory colonization factor AcfC</fullName>
    </submittedName>
</protein>
<dbReference type="Proteomes" id="UP000319014">
    <property type="component" value="Unassembled WGS sequence"/>
</dbReference>